<accession>A0A6C0F7U8</accession>
<evidence type="ECO:0000313" key="1">
    <source>
        <dbReference type="EMBL" id="QHT37164.1"/>
    </source>
</evidence>
<reference evidence="1" key="1">
    <citation type="journal article" date="2020" name="Nature">
        <title>Giant virus diversity and host interactions through global metagenomics.</title>
        <authorList>
            <person name="Schulz F."/>
            <person name="Roux S."/>
            <person name="Paez-Espino D."/>
            <person name="Jungbluth S."/>
            <person name="Walsh D.A."/>
            <person name="Denef V.J."/>
            <person name="McMahon K.D."/>
            <person name="Konstantinidis K.T."/>
            <person name="Eloe-Fadrosh E.A."/>
            <person name="Kyrpides N.C."/>
            <person name="Woyke T."/>
        </authorList>
    </citation>
    <scope>NUCLEOTIDE SEQUENCE</scope>
    <source>
        <strain evidence="1">GVMAG-S-ERX555967-131</strain>
    </source>
</reference>
<dbReference type="EMBL" id="MN738790">
    <property type="protein sequence ID" value="QHT37164.1"/>
    <property type="molecule type" value="Genomic_DNA"/>
</dbReference>
<sequence>MDKRLEIFIPNLNSKKSIIVYLHENKVNKQSIFDTKENKHNDINPVDFLIYLIENKYKNIQKLKITAHSEGTLILHKLLSKLKTKTLNKITHINTYNSKKLLPLSQNSFLNNFAYLSNLKTANIRNIFTRVPKSIQILLNNPKISKTCKSLRNTKICILKVRNINYLIKINDNKYIMKKYSERVKKYDYKCKVKSNKVICYHKKSKKP</sequence>
<organism evidence="1">
    <name type="scientific">viral metagenome</name>
    <dbReference type="NCBI Taxonomy" id="1070528"/>
    <lineage>
        <taxon>unclassified sequences</taxon>
        <taxon>metagenomes</taxon>
        <taxon>organismal metagenomes</taxon>
    </lineage>
</organism>
<dbReference type="AlphaFoldDB" id="A0A6C0F7U8"/>
<proteinExistence type="predicted"/>
<protein>
    <submittedName>
        <fullName evidence="1">Uncharacterized protein</fullName>
    </submittedName>
</protein>
<name>A0A6C0F7U8_9ZZZZ</name>